<feature type="domain" description="Iron hydrogenase large subunit C-terminal" evidence="7">
    <location>
        <begin position="625"/>
        <end position="950"/>
    </location>
</feature>
<dbReference type="Pfam" id="PF05577">
    <property type="entry name" value="Peptidase_S28"/>
    <property type="match status" value="1"/>
</dbReference>
<evidence type="ECO:0000256" key="5">
    <source>
        <dbReference type="SAM" id="Phobius"/>
    </source>
</evidence>
<dbReference type="InterPro" id="IPR042269">
    <property type="entry name" value="Ser_carbopepase_S28_SKS"/>
</dbReference>
<dbReference type="InterPro" id="IPR029058">
    <property type="entry name" value="AB_hydrolase_fold"/>
</dbReference>
<keyword evidence="5" id="KW-1133">Transmembrane helix</keyword>
<dbReference type="InterPro" id="IPR050340">
    <property type="entry name" value="Cytosolic_Fe-S_CAF"/>
</dbReference>
<keyword evidence="5" id="KW-0472">Membrane</keyword>
<accession>A0A3R6YWJ5</accession>
<dbReference type="VEuPathDB" id="FungiDB:H310_09133"/>
<dbReference type="InterPro" id="IPR003149">
    <property type="entry name" value="Fe_hydrogenase_ssu"/>
</dbReference>
<organism evidence="8 9">
    <name type="scientific">Aphanomyces invadans</name>
    <dbReference type="NCBI Taxonomy" id="157072"/>
    <lineage>
        <taxon>Eukaryota</taxon>
        <taxon>Sar</taxon>
        <taxon>Stramenopiles</taxon>
        <taxon>Oomycota</taxon>
        <taxon>Saprolegniomycetes</taxon>
        <taxon>Saprolegniales</taxon>
        <taxon>Verrucalvaceae</taxon>
        <taxon>Aphanomyces</taxon>
    </lineage>
</organism>
<evidence type="ECO:0000256" key="3">
    <source>
        <dbReference type="ARBA" id="ARBA00022801"/>
    </source>
</evidence>
<dbReference type="SUPFAM" id="SSF53474">
    <property type="entry name" value="alpha/beta-Hydrolases"/>
    <property type="match status" value="1"/>
</dbReference>
<dbReference type="Gene3D" id="3.40.950.10">
    <property type="entry name" value="Fe-only Hydrogenase (Larger Subunit), Chain L, domain 3"/>
    <property type="match status" value="1"/>
</dbReference>
<dbReference type="InterPro" id="IPR008758">
    <property type="entry name" value="Peptidase_S28"/>
</dbReference>
<dbReference type="Pfam" id="PF02256">
    <property type="entry name" value="Fe_hyd_SSU"/>
    <property type="match status" value="1"/>
</dbReference>
<dbReference type="GO" id="GO:0070008">
    <property type="term" value="F:serine-type exopeptidase activity"/>
    <property type="evidence" value="ECO:0007669"/>
    <property type="project" value="InterPro"/>
</dbReference>
<name>A0A3R6YWJ5_9STRA</name>
<evidence type="ECO:0008006" key="10">
    <source>
        <dbReference type="Google" id="ProtNLM"/>
    </source>
</evidence>
<dbReference type="PANTHER" id="PTHR11615">
    <property type="entry name" value="NITRATE, FORMATE, IRON DEHYDROGENASE"/>
    <property type="match status" value="1"/>
</dbReference>
<feature type="transmembrane region" description="Helical" evidence="5">
    <location>
        <begin position="30"/>
        <end position="49"/>
    </location>
</feature>
<evidence type="ECO:0000256" key="4">
    <source>
        <dbReference type="ARBA" id="ARBA00023180"/>
    </source>
</evidence>
<keyword evidence="2" id="KW-0732">Signal</keyword>
<comment type="caution">
    <text evidence="8">The sequence shown here is derived from an EMBL/GenBank/DDBJ whole genome shotgun (WGS) entry which is preliminary data.</text>
</comment>
<reference evidence="8 9" key="1">
    <citation type="submission" date="2018-08" db="EMBL/GenBank/DDBJ databases">
        <title>Aphanomyces genome sequencing and annotation.</title>
        <authorList>
            <person name="Minardi D."/>
            <person name="Oidtmann B."/>
            <person name="Van Der Giezen M."/>
            <person name="Studholme D.J."/>
        </authorList>
    </citation>
    <scope>NUCLEOTIDE SEQUENCE [LARGE SCALE GENOMIC DNA]</scope>
    <source>
        <strain evidence="8 9">NJM0002</strain>
    </source>
</reference>
<keyword evidence="4" id="KW-0325">Glycoprotein</keyword>
<evidence type="ECO:0000259" key="7">
    <source>
        <dbReference type="Pfam" id="PF02906"/>
    </source>
</evidence>
<dbReference type="Gene3D" id="3.40.50.1780">
    <property type="match status" value="2"/>
</dbReference>
<feature type="domain" description="Iron hydrogenase small subunit" evidence="6">
    <location>
        <begin position="997"/>
        <end position="1029"/>
    </location>
</feature>
<evidence type="ECO:0000313" key="8">
    <source>
        <dbReference type="EMBL" id="RHY27772.1"/>
    </source>
</evidence>
<dbReference type="InterPro" id="IPR009016">
    <property type="entry name" value="Fe_hydrogenase"/>
</dbReference>
<keyword evidence="3" id="KW-0378">Hydrolase</keyword>
<dbReference type="SUPFAM" id="SSF53920">
    <property type="entry name" value="Fe-only hydrogenase"/>
    <property type="match status" value="1"/>
</dbReference>
<dbReference type="Proteomes" id="UP000285060">
    <property type="component" value="Unassembled WGS sequence"/>
</dbReference>
<dbReference type="EMBL" id="QUSY01000707">
    <property type="protein sequence ID" value="RHY27772.1"/>
    <property type="molecule type" value="Genomic_DNA"/>
</dbReference>
<dbReference type="Pfam" id="PF02906">
    <property type="entry name" value="Fe_hyd_lg_C"/>
    <property type="match status" value="1"/>
</dbReference>
<dbReference type="Gene3D" id="1.20.120.980">
    <property type="entry name" value="Serine carboxypeptidase S28, SKS domain"/>
    <property type="match status" value="1"/>
</dbReference>
<evidence type="ECO:0000256" key="2">
    <source>
        <dbReference type="ARBA" id="ARBA00022729"/>
    </source>
</evidence>
<dbReference type="VEuPathDB" id="FungiDB:H310_09132"/>
<keyword evidence="5" id="KW-0812">Transmembrane</keyword>
<gene>
    <name evidence="8" type="ORF">DYB32_006536</name>
</gene>
<comment type="similarity">
    <text evidence="1">Belongs to the NARF family.</text>
</comment>
<evidence type="ECO:0000259" key="6">
    <source>
        <dbReference type="Pfam" id="PF02256"/>
    </source>
</evidence>
<evidence type="ECO:0000313" key="9">
    <source>
        <dbReference type="Proteomes" id="UP000285060"/>
    </source>
</evidence>
<evidence type="ECO:0000256" key="1">
    <source>
        <dbReference type="ARBA" id="ARBA00006596"/>
    </source>
</evidence>
<dbReference type="InterPro" id="IPR004108">
    <property type="entry name" value="Fe_hydrogenase_lsu_C"/>
</dbReference>
<protein>
    <recommendedName>
        <fullName evidence="10">Iron hydrogenase large subunit C-terminal domain-containing protein</fullName>
    </recommendedName>
</protein>
<dbReference type="GO" id="GO:0006508">
    <property type="term" value="P:proteolysis"/>
    <property type="evidence" value="ECO:0007669"/>
    <property type="project" value="InterPro"/>
</dbReference>
<keyword evidence="9" id="KW-1185">Reference proteome</keyword>
<dbReference type="FunFam" id="1.20.120.980:FF:000007">
    <property type="entry name" value="Predicted protein"/>
    <property type="match status" value="1"/>
</dbReference>
<proteinExistence type="inferred from homology"/>
<dbReference type="Gene3D" id="3.40.50.1820">
    <property type="entry name" value="alpha/beta hydrolase"/>
    <property type="match status" value="1"/>
</dbReference>
<dbReference type="AlphaFoldDB" id="A0A3R6YWJ5"/>
<sequence length="1043" mass="114644">MADVDGATHPSAPLLPVRTPSLGASKMRKYATHVIVITLVSLTFVFHSIDRSRPLASLSKRVAFGGDLRQRCEEHFILQPLDHFDASSDLFSQRYFVCDEFAALDANPPIFFYTGNEGDVELYLNHTGLMWESAPTFGARLVFAEHRYFGQSLPPQRANQSRHEYAAHCSSQQALADNAVLLNHLRANTLTRVIAFGGSYGGMLAAWMRLKYPHLVQGAIASSAPMLSFLGFNPPMDMESFSRVVTYDASPAAGSAPRCAPNIKRVWPLVFGLGDSHEGRTKLASVFQLCQPLQSPDDVAALTDWLKDAYDTLAMGNYPYPSSYMTNGERLLPAFPMREACSLLADNLEDTTKLLQAMLASVNVYYNSTGAVKCHSIASNGDDDADDFWDYLNCADMYTPLDATGGDNDMFWRALHNQTEDERQCQERWGVKMRPFWPSIVYGGVEAFATSSNIVFTNGEYDPWAPTGILTSLSDTVIALKIAEGAHHVDLMFSNPLDPPALRMAREVQRDHIRKWVHASVFLGDLDDFIAPSQACVNPLFLTNKDKSKAPAHVNMDSDIYSGIHQVAIEPDLIRSTNQDTAMVSLNDCLACSGCVTSAESILISQQSAAEFLTALETHRHDWQFVVTLSPQARASVAAHFNLPLAACHRKLVTYFRQLGVHVVLDAACADDLALLEARAEFVARYRNRQTLPWTRPPSSRPVSSTQTDYYDAAATDEPPSHVALPMLTSSCPGWICYAEKSNPNALPYISTTKSPQQINGTLVKRLISAGQHMPVYHCTVMPCYDKKLEASRNNFLDAATDTRDVDCVLAASELLEMLQGIDLVGLPEATLTSDEIMWSGLARDGSHVLSSTAAVTGDIGSGGYLEHIFRYAAKELFNVDCPDQLPYVQGRNADFKEVSLHVGGVEVLRFALAYGFRNIQTVLMKVKRNKCPYHFVEIMACPGKAVEGPASKRPDVDVGGCLNGGGQIKPATPAANKALVDKVDTAFRGTTFRDVGANPAVSHVYDTYLDGCVFSSKAQLVLHTRYHAVPKMELANPFGIKW</sequence>